<dbReference type="GeneID" id="921894"/>
<organismHost>
    <name type="scientific">Culex nigripalpus</name>
    <dbReference type="NCBI Taxonomy" id="42429"/>
</organismHost>
<dbReference type="RefSeq" id="NP_203399.1">
    <property type="nucleotide sequence ID" value="NC_003084.1"/>
</dbReference>
<keyword evidence="2" id="KW-1185">Reference proteome</keyword>
<organism evidence="1 2">
    <name type="scientific">Culex nigripalpus nucleopolyhedrovirus (isolate Florida/1997)</name>
    <name type="common">CuniNPV</name>
    <dbReference type="NCBI Taxonomy" id="645993"/>
    <lineage>
        <taxon>Viruses</taxon>
        <taxon>Viruses incertae sedis</taxon>
        <taxon>Naldaviricetes</taxon>
        <taxon>Lefavirales</taxon>
        <taxon>Baculoviridae</taxon>
        <taxon>Deltabaculovirus</taxon>
    </lineage>
</organism>
<dbReference type="KEGG" id="vg:921894"/>
<sequence length="447" mass="52321">MFINLPIVMNTLVSREWPLGQNLPTMKFTSYRDPITNEIWVSCRSIVLSIGYGENLIRSRVSPLNRKIWNVLCPQPGHVVLPHNWNPNTTMVNQLGLRQLVGKSLWFRVEKLWRATFPDTSPLEPNTEDMSSVYFGKVIRVGNGNISVSVCVDPLNGEIWTRVSDLKAHFDHFDPNPDLTSRVREIFCDNLIEICPNELDDIVLNDSGVLHFMSCVIKINSNQLSSLLVTEIESLRAEFDRNEREYSAKQATLRGEIERREQILRETQDGLQVSSPYTTERPDGPKRPQREYIWLYEYVNFANQNIVRVNCGMRCHMVQCLDELKKKRLPNVKWRTIECHSGTAKMTWYNFKFYDRNTMLMMEKFSELKKRGPYSYEEYYAIRPEEVAVKLSGTIRQEKYRVTLDHLLKHHILYGERFMDTLGERIEYFSRRATAGLRHKMVPTLTK</sequence>
<name>Q919I2_NPVCO</name>
<gene>
    <name evidence="1" type="primary">CUN095</name>
</gene>
<proteinExistence type="predicted"/>
<evidence type="ECO:0000313" key="2">
    <source>
        <dbReference type="Proteomes" id="UP000006635"/>
    </source>
</evidence>
<protein>
    <submittedName>
        <fullName evidence="1">CUN095 putative bro protein, similar to AcMNPV ORF2</fullName>
    </submittedName>
</protein>
<dbReference type="Proteomes" id="UP000006635">
    <property type="component" value="Segment"/>
</dbReference>
<evidence type="ECO:0000313" key="1">
    <source>
        <dbReference type="EMBL" id="AAK94173.1"/>
    </source>
</evidence>
<dbReference type="EMBL" id="AF403738">
    <property type="protein sequence ID" value="AAK94173.1"/>
    <property type="molecule type" value="Genomic_DNA"/>
</dbReference>
<reference evidence="1 2" key="1">
    <citation type="journal article" date="2001" name="J. Virol.">
        <title>Genome sequence of a baculovirus pathogenic for Culex nigripalpus.</title>
        <authorList>
            <person name="Afonso C.L."/>
            <person name="Tulman E.R."/>
            <person name="Lu Z."/>
            <person name="Balinsky C.A."/>
            <person name="Moser B.A."/>
            <person name="Becnel J.J."/>
            <person name="Rock D.L."/>
            <person name="Kutish G.F."/>
        </authorList>
    </citation>
    <scope>NUCLEOTIDE SEQUENCE [LARGE SCALE GENOMIC DNA]</scope>
    <source>
        <strain evidence="2">Isolate Florida/1997</strain>
    </source>
</reference>
<accession>Q919I2</accession>